<feature type="non-terminal residue" evidence="1">
    <location>
        <position position="1"/>
    </location>
</feature>
<evidence type="ECO:0000313" key="1">
    <source>
        <dbReference type="EMBL" id="MEQ2429366.1"/>
    </source>
</evidence>
<evidence type="ECO:0000313" key="2">
    <source>
        <dbReference type="Proteomes" id="UP001454086"/>
    </source>
</evidence>
<dbReference type="EMBL" id="JBBMFM010000385">
    <property type="protein sequence ID" value="MEQ2429366.1"/>
    <property type="molecule type" value="Genomic_DNA"/>
</dbReference>
<sequence>IIPGTSHGMIVKSGFKYMGYRLGRCYRLLPSGLAAKCSMNKEYWK</sequence>
<accession>A0ABV1DG81</accession>
<reference evidence="1 2" key="1">
    <citation type="submission" date="2024-03" db="EMBL/GenBank/DDBJ databases">
        <title>Human intestinal bacterial collection.</title>
        <authorList>
            <person name="Pauvert C."/>
            <person name="Hitch T.C.A."/>
            <person name="Clavel T."/>
        </authorList>
    </citation>
    <scope>NUCLEOTIDE SEQUENCE [LARGE SCALE GENOMIC DNA]</scope>
    <source>
        <strain evidence="1 2">CLA-SR-H021</strain>
    </source>
</reference>
<name>A0ABV1DG81_9FIRM</name>
<dbReference type="Proteomes" id="UP001454086">
    <property type="component" value="Unassembled WGS sequence"/>
</dbReference>
<keyword evidence="2" id="KW-1185">Reference proteome</keyword>
<protein>
    <submittedName>
        <fullName evidence="1">Glycosyltransferase family 2 protein</fullName>
    </submittedName>
</protein>
<gene>
    <name evidence="1" type="ORF">WMQ36_30910</name>
</gene>
<comment type="caution">
    <text evidence="1">The sequence shown here is derived from an EMBL/GenBank/DDBJ whole genome shotgun (WGS) entry which is preliminary data.</text>
</comment>
<organism evidence="1 2">
    <name type="scientific">Enterocloster hominis</name>
    <name type="common">ex Hitch et al. 2024</name>
    <dbReference type="NCBI Taxonomy" id="1917870"/>
    <lineage>
        <taxon>Bacteria</taxon>
        <taxon>Bacillati</taxon>
        <taxon>Bacillota</taxon>
        <taxon>Clostridia</taxon>
        <taxon>Lachnospirales</taxon>
        <taxon>Lachnospiraceae</taxon>
        <taxon>Enterocloster</taxon>
    </lineage>
</organism>
<proteinExistence type="predicted"/>